<comment type="caution">
    <text evidence="1">The sequence shown here is derived from an EMBL/GenBank/DDBJ whole genome shotgun (WGS) entry which is preliminary data.</text>
</comment>
<dbReference type="AlphaFoldDB" id="A0A9Q3KR23"/>
<proteinExistence type="predicted"/>
<organism evidence="1 2">
    <name type="scientific">Austropuccinia psidii MF-1</name>
    <dbReference type="NCBI Taxonomy" id="1389203"/>
    <lineage>
        <taxon>Eukaryota</taxon>
        <taxon>Fungi</taxon>
        <taxon>Dikarya</taxon>
        <taxon>Basidiomycota</taxon>
        <taxon>Pucciniomycotina</taxon>
        <taxon>Pucciniomycetes</taxon>
        <taxon>Pucciniales</taxon>
        <taxon>Sphaerophragmiaceae</taxon>
        <taxon>Austropuccinia</taxon>
    </lineage>
</organism>
<protein>
    <submittedName>
        <fullName evidence="1">Uncharacterized protein</fullName>
    </submittedName>
</protein>
<dbReference type="Proteomes" id="UP000765509">
    <property type="component" value="Unassembled WGS sequence"/>
</dbReference>
<dbReference type="EMBL" id="AVOT02117283">
    <property type="protein sequence ID" value="MBW0584222.1"/>
    <property type="molecule type" value="Genomic_DNA"/>
</dbReference>
<accession>A0A9Q3KR23</accession>
<reference evidence="1" key="1">
    <citation type="submission" date="2021-03" db="EMBL/GenBank/DDBJ databases">
        <title>Draft genome sequence of rust myrtle Austropuccinia psidii MF-1, a brazilian biotype.</title>
        <authorList>
            <person name="Quecine M.C."/>
            <person name="Pachon D.M.R."/>
            <person name="Bonatelli M.L."/>
            <person name="Correr F.H."/>
            <person name="Franceschini L.M."/>
            <person name="Leite T.F."/>
            <person name="Margarido G.R.A."/>
            <person name="Almeida C.A."/>
            <person name="Ferrarezi J.A."/>
            <person name="Labate C.A."/>
        </authorList>
    </citation>
    <scope>NUCLEOTIDE SEQUENCE</scope>
    <source>
        <strain evidence="1">MF-1</strain>
    </source>
</reference>
<name>A0A9Q3KR23_9BASI</name>
<dbReference type="OrthoDB" id="3158924at2759"/>
<sequence length="117" mass="14074">MIRELHGPNAVQPELTGLLMNKHPTLPVSLIKPYSSSDKEFFPLRKEPSLKIPPLEEAEEKKTVKLLKERRTRNKKESEYLLRHRNPTQEYEWLLEKDITNSNEFLKRFRHERRPEE</sequence>
<evidence type="ECO:0000313" key="1">
    <source>
        <dbReference type="EMBL" id="MBW0584222.1"/>
    </source>
</evidence>
<evidence type="ECO:0000313" key="2">
    <source>
        <dbReference type="Proteomes" id="UP000765509"/>
    </source>
</evidence>
<keyword evidence="2" id="KW-1185">Reference proteome</keyword>
<gene>
    <name evidence="1" type="ORF">O181_123937</name>
</gene>